<feature type="region of interest" description="Disordered" evidence="1">
    <location>
        <begin position="1"/>
        <end position="27"/>
    </location>
</feature>
<proteinExistence type="predicted"/>
<feature type="region of interest" description="Disordered" evidence="1">
    <location>
        <begin position="106"/>
        <end position="127"/>
    </location>
</feature>
<accession>A0A6J7ENK6</accession>
<name>A0A6J7ENK6_9ZZZZ</name>
<evidence type="ECO:0000256" key="1">
    <source>
        <dbReference type="SAM" id="MobiDB-lite"/>
    </source>
</evidence>
<dbReference type="AlphaFoldDB" id="A0A6J7ENK6"/>
<reference evidence="2" key="1">
    <citation type="submission" date="2020-05" db="EMBL/GenBank/DDBJ databases">
        <authorList>
            <person name="Chiriac C."/>
            <person name="Salcher M."/>
            <person name="Ghai R."/>
            <person name="Kavagutti S V."/>
        </authorList>
    </citation>
    <scope>NUCLEOTIDE SEQUENCE</scope>
</reference>
<protein>
    <submittedName>
        <fullName evidence="2">Unannotated protein</fullName>
    </submittedName>
</protein>
<evidence type="ECO:0000313" key="2">
    <source>
        <dbReference type="EMBL" id="CAB4885037.1"/>
    </source>
</evidence>
<gene>
    <name evidence="2" type="ORF">UFOPK3402_01698</name>
</gene>
<dbReference type="EMBL" id="CAFBLS010000256">
    <property type="protein sequence ID" value="CAB4885037.1"/>
    <property type="molecule type" value="Genomic_DNA"/>
</dbReference>
<feature type="compositionally biased region" description="Basic and acidic residues" evidence="1">
    <location>
        <begin position="114"/>
        <end position="126"/>
    </location>
</feature>
<sequence>MQAEPGQPCRRAVQANTSRGLDHSAAASDGRHLPLVLVGEGRERPTRDLGLDLGRDMAPHLHRHRRNHRQWPSVRALEARRVADYPHAIDELEHLVHTQSVCPVGKAQTRPLGRSRDSRGPHDRASGENLAGLEVDVGGVHAVDRSADLDRCAQILEFLLRVRAGLLREHRQDPRTSLDQGHSGRVGDMRELAPHGPLQFGDGAGDLDARWPAAHDDDPQVLLRLVAVVDLLVGHEQPIADLPCLSDRLHLQRVVSNARHAECGADAAGRDHQVVPRHHGAVIKPDGLAYDVHADNLAPAEINPRNRSADRVGDVLVWQAARGDLVEQGCEQVVRIAIDQGHVDAACLRELACTAQATESSSDDDNPMLRHSLSLVRFEQAALSTRLPQGQRAYPAQWGLTLSEMNTRPAKPTETGSVRRHHGREMCAAATAIPSTMIGSR</sequence>
<dbReference type="AntiFam" id="ANF00166">
    <property type="entry name" value="Shadow ORF (opposite ndh)"/>
</dbReference>
<organism evidence="2">
    <name type="scientific">freshwater metagenome</name>
    <dbReference type="NCBI Taxonomy" id="449393"/>
    <lineage>
        <taxon>unclassified sequences</taxon>
        <taxon>metagenomes</taxon>
        <taxon>ecological metagenomes</taxon>
    </lineage>
</organism>